<evidence type="ECO:0000256" key="4">
    <source>
        <dbReference type="ARBA" id="ARBA00022960"/>
    </source>
</evidence>
<dbReference type="InterPro" id="IPR001967">
    <property type="entry name" value="Peptidase_S11_N"/>
</dbReference>
<feature type="compositionally biased region" description="Low complexity" evidence="8">
    <location>
        <begin position="412"/>
        <end position="423"/>
    </location>
</feature>
<dbReference type="Pfam" id="PF00768">
    <property type="entry name" value="Peptidase_S11"/>
    <property type="match status" value="1"/>
</dbReference>
<comment type="similarity">
    <text evidence="1 7">Belongs to the peptidase S11 family.</text>
</comment>
<dbReference type="InterPro" id="IPR018044">
    <property type="entry name" value="Peptidase_S11"/>
</dbReference>
<proteinExistence type="inferred from homology"/>
<evidence type="ECO:0000256" key="1">
    <source>
        <dbReference type="ARBA" id="ARBA00007164"/>
    </source>
</evidence>
<evidence type="ECO:0000256" key="5">
    <source>
        <dbReference type="ARBA" id="ARBA00022984"/>
    </source>
</evidence>
<evidence type="ECO:0000256" key="2">
    <source>
        <dbReference type="ARBA" id="ARBA00022729"/>
    </source>
</evidence>
<dbReference type="PRINTS" id="PR00725">
    <property type="entry name" value="DADACBPTASE1"/>
</dbReference>
<dbReference type="SUPFAM" id="SSF56601">
    <property type="entry name" value="beta-lactamase/transpeptidase-like"/>
    <property type="match status" value="1"/>
</dbReference>
<dbReference type="Gene3D" id="3.40.710.10">
    <property type="entry name" value="DD-peptidase/beta-lactamase superfamily"/>
    <property type="match status" value="1"/>
</dbReference>
<dbReference type="Proteomes" id="UP001518989">
    <property type="component" value="Unassembled WGS sequence"/>
</dbReference>
<evidence type="ECO:0000256" key="7">
    <source>
        <dbReference type="RuleBase" id="RU004016"/>
    </source>
</evidence>
<feature type="domain" description="Peptidase S11 D-alanyl-D-alanine carboxypeptidase A N-terminal" evidence="9">
    <location>
        <begin position="56"/>
        <end position="273"/>
    </location>
</feature>
<dbReference type="GO" id="GO:0004180">
    <property type="term" value="F:carboxypeptidase activity"/>
    <property type="evidence" value="ECO:0007669"/>
    <property type="project" value="UniProtKB-KW"/>
</dbReference>
<dbReference type="EMBL" id="JACTNG010000005">
    <property type="protein sequence ID" value="MBO1079723.1"/>
    <property type="molecule type" value="Genomic_DNA"/>
</dbReference>
<comment type="caution">
    <text evidence="10">The sequence shown here is derived from an EMBL/GenBank/DDBJ whole genome shotgun (WGS) entry which is preliminary data.</text>
</comment>
<evidence type="ECO:0000259" key="9">
    <source>
        <dbReference type="Pfam" id="PF00768"/>
    </source>
</evidence>
<keyword evidence="2" id="KW-0732">Signal</keyword>
<keyword evidence="11" id="KW-1185">Reference proteome</keyword>
<evidence type="ECO:0000256" key="8">
    <source>
        <dbReference type="SAM" id="MobiDB-lite"/>
    </source>
</evidence>
<feature type="compositionally biased region" description="Low complexity" evidence="8">
    <location>
        <begin position="361"/>
        <end position="377"/>
    </location>
</feature>
<dbReference type="InterPro" id="IPR012338">
    <property type="entry name" value="Beta-lactam/transpept-like"/>
</dbReference>
<evidence type="ECO:0000313" key="10">
    <source>
        <dbReference type="EMBL" id="MBO1079723.1"/>
    </source>
</evidence>
<feature type="region of interest" description="Disordered" evidence="8">
    <location>
        <begin position="361"/>
        <end position="423"/>
    </location>
</feature>
<dbReference type="PANTHER" id="PTHR21581:SF6">
    <property type="entry name" value="TRAFFICKING PROTEIN PARTICLE COMPLEX SUBUNIT 12"/>
    <property type="match status" value="1"/>
</dbReference>
<sequence length="423" mass="44281">MAARGLLRNGTGRAVSPRAAGSRQWRLALAGLAGAATLAGLLPGVAQAQIGSARYASVVMEPRTGNLLSSTNPDEPRHPASLTKMMTLYMLFDAMRAGHISPESRLVMTPTAAAKPPSKLGLRVGYSLSVEQGIYALVTKSANDIASLIGETLGGGDEDRFARMMTLRARAIGMTNTTFRNASGLPDIEQVTTARDMATLGRRLQQDFPERYHYFGTRNVVVSGSTLRNHNRMLDSYEGVDGIKTGYIDASGFNIVTSARRDNVRLIVSVFGGNSWTERDRHAAVLLDQGFAQMGVGGSGRTVMASAPSLVPAAAAAGAIAARRGRGTPSLVARAEAAPVAQRGGSARLVSTAAPVLNPAAGRAAARGTGGRVTARAEPAAPARGTASRRVRVVVEQGDGGPVRATLRRPARPAAQPARSNRR</sequence>
<evidence type="ECO:0000313" key="11">
    <source>
        <dbReference type="Proteomes" id="UP001518989"/>
    </source>
</evidence>
<keyword evidence="4" id="KW-0133">Cell shape</keyword>
<dbReference type="PANTHER" id="PTHR21581">
    <property type="entry name" value="D-ALANYL-D-ALANINE CARBOXYPEPTIDASE"/>
    <property type="match status" value="1"/>
</dbReference>
<gene>
    <name evidence="10" type="ORF">IAI61_11855</name>
</gene>
<keyword evidence="3" id="KW-0378">Hydrolase</keyword>
<keyword evidence="6" id="KW-0961">Cell wall biogenesis/degradation</keyword>
<keyword evidence="10" id="KW-0645">Protease</keyword>
<keyword evidence="10" id="KW-0121">Carboxypeptidase</keyword>
<name>A0ABS3KQH0_9PROT</name>
<reference evidence="10 11" key="1">
    <citation type="submission" date="2020-09" db="EMBL/GenBank/DDBJ databases">
        <title>Roseomonas.</title>
        <authorList>
            <person name="Zhu W."/>
        </authorList>
    </citation>
    <scope>NUCLEOTIDE SEQUENCE [LARGE SCALE GENOMIC DNA]</scope>
    <source>
        <strain evidence="10 11">573</strain>
    </source>
</reference>
<protein>
    <submittedName>
        <fullName evidence="10">D-alanyl-D-alanine carboxypeptidase</fullName>
    </submittedName>
</protein>
<evidence type="ECO:0000256" key="3">
    <source>
        <dbReference type="ARBA" id="ARBA00022801"/>
    </source>
</evidence>
<organism evidence="10 11">
    <name type="scientific">Roseomonas haemaphysalidis</name>
    <dbReference type="NCBI Taxonomy" id="2768162"/>
    <lineage>
        <taxon>Bacteria</taxon>
        <taxon>Pseudomonadati</taxon>
        <taxon>Pseudomonadota</taxon>
        <taxon>Alphaproteobacteria</taxon>
        <taxon>Acetobacterales</taxon>
        <taxon>Roseomonadaceae</taxon>
        <taxon>Roseomonas</taxon>
    </lineage>
</organism>
<keyword evidence="5" id="KW-0573">Peptidoglycan synthesis</keyword>
<accession>A0ABS3KQH0</accession>
<evidence type="ECO:0000256" key="6">
    <source>
        <dbReference type="ARBA" id="ARBA00023316"/>
    </source>
</evidence>